<protein>
    <submittedName>
        <fullName evidence="1">Uncharacterized protein</fullName>
    </submittedName>
</protein>
<dbReference type="AlphaFoldDB" id="A0A8H3FFC4"/>
<dbReference type="EMBL" id="CAJPDQ010000019">
    <property type="protein sequence ID" value="CAF9923524.1"/>
    <property type="molecule type" value="Genomic_DNA"/>
</dbReference>
<sequence>MHYAHVNQNNTWQRYVSGTEAAFAKELLRPTKGGHRAKSKDLGGLETGSAFYQSSDRTNITFDLDHTTFGFAELIKYYDVMMLLFKNDDVV</sequence>
<comment type="caution">
    <text evidence="1">The sequence shown here is derived from an EMBL/GenBank/DDBJ whole genome shotgun (WGS) entry which is preliminary data.</text>
</comment>
<keyword evidence="2" id="KW-1185">Reference proteome</keyword>
<proteinExistence type="predicted"/>
<evidence type="ECO:0000313" key="1">
    <source>
        <dbReference type="EMBL" id="CAF9923524.1"/>
    </source>
</evidence>
<organism evidence="1 2">
    <name type="scientific">Gomphillus americanus</name>
    <dbReference type="NCBI Taxonomy" id="1940652"/>
    <lineage>
        <taxon>Eukaryota</taxon>
        <taxon>Fungi</taxon>
        <taxon>Dikarya</taxon>
        <taxon>Ascomycota</taxon>
        <taxon>Pezizomycotina</taxon>
        <taxon>Lecanoromycetes</taxon>
        <taxon>OSLEUM clade</taxon>
        <taxon>Ostropomycetidae</taxon>
        <taxon>Ostropales</taxon>
        <taxon>Graphidaceae</taxon>
        <taxon>Gomphilloideae</taxon>
        <taxon>Gomphillus</taxon>
    </lineage>
</organism>
<reference evidence="1" key="1">
    <citation type="submission" date="2021-03" db="EMBL/GenBank/DDBJ databases">
        <authorList>
            <person name="Tagirdzhanova G."/>
        </authorList>
    </citation>
    <scope>NUCLEOTIDE SEQUENCE</scope>
</reference>
<name>A0A8H3FFC4_9LECA</name>
<gene>
    <name evidence="1" type="ORF">GOMPHAMPRED_002861</name>
</gene>
<accession>A0A8H3FFC4</accession>
<dbReference type="Proteomes" id="UP000664169">
    <property type="component" value="Unassembled WGS sequence"/>
</dbReference>
<evidence type="ECO:0000313" key="2">
    <source>
        <dbReference type="Proteomes" id="UP000664169"/>
    </source>
</evidence>